<protein>
    <submittedName>
        <fullName evidence="1">Ras-related protein Rab-13</fullName>
    </submittedName>
</protein>
<dbReference type="EMBL" id="DQIR01084446">
    <property type="protein sequence ID" value="HDA39922.1"/>
    <property type="molecule type" value="Transcribed_RNA"/>
</dbReference>
<evidence type="ECO:0000313" key="1">
    <source>
        <dbReference type="EMBL" id="HDA25085.1"/>
    </source>
</evidence>
<proteinExistence type="predicted"/>
<accession>A0A480HLC7</accession>
<sequence length="141" mass="14574">MFAPGTQRRSEASGHPSSLSSSLSSYLLLTLFHFLNSSPSCLSFPLYLTPSSLFPPLPLLFYSPFSPYSSAIYPSVSLQAPLAISPCPAPPPCLPQVLPPGLGWGGRKGPSAQGALVGVLLVTSFQVSAVGLVAVSQSPAS</sequence>
<organism evidence="1">
    <name type="scientific">Sus scrofa</name>
    <name type="common">Pig</name>
    <dbReference type="NCBI Taxonomy" id="9823"/>
    <lineage>
        <taxon>Eukaryota</taxon>
        <taxon>Metazoa</taxon>
        <taxon>Chordata</taxon>
        <taxon>Craniata</taxon>
        <taxon>Vertebrata</taxon>
        <taxon>Euteleostomi</taxon>
        <taxon>Mammalia</taxon>
        <taxon>Eutheria</taxon>
        <taxon>Laurasiatheria</taxon>
        <taxon>Artiodactyla</taxon>
        <taxon>Suina</taxon>
        <taxon>Suidae</taxon>
        <taxon>Sus</taxon>
    </lineage>
</organism>
<dbReference type="AlphaFoldDB" id="A0A480HLC7"/>
<dbReference type="EMBL" id="DQIR01069609">
    <property type="protein sequence ID" value="HDA25085.1"/>
    <property type="molecule type" value="Transcribed_RNA"/>
</dbReference>
<reference evidence="1" key="1">
    <citation type="journal article" date="2019" name="PeerJ">
        <title>Genes of the pig, Sus scrofa, reconstructed with EvidentialGene.</title>
        <authorList>
            <person name="Gilbert D.G."/>
        </authorList>
    </citation>
    <scope>NUCLEOTIDE SEQUENCE</scope>
</reference>
<name>A0A480HLC7_PIG</name>